<name>F4RJ92_MELLP</name>
<organism evidence="3">
    <name type="scientific">Melampsora larici-populina (strain 98AG31 / pathotype 3-4-7)</name>
    <name type="common">Poplar leaf rust fungus</name>
    <dbReference type="NCBI Taxonomy" id="747676"/>
    <lineage>
        <taxon>Eukaryota</taxon>
        <taxon>Fungi</taxon>
        <taxon>Dikarya</taxon>
        <taxon>Basidiomycota</taxon>
        <taxon>Pucciniomycotina</taxon>
        <taxon>Pucciniomycetes</taxon>
        <taxon>Pucciniales</taxon>
        <taxon>Melampsoraceae</taxon>
        <taxon>Melampsora</taxon>
    </lineage>
</organism>
<keyword evidence="3" id="KW-1185">Reference proteome</keyword>
<dbReference type="Proteomes" id="UP000001072">
    <property type="component" value="Unassembled WGS sequence"/>
</dbReference>
<dbReference type="OrthoDB" id="10551724at2759"/>
<reference evidence="3" key="1">
    <citation type="journal article" date="2011" name="Proc. Natl. Acad. Sci. U.S.A.">
        <title>Obligate biotrophy features unraveled by the genomic analysis of rust fungi.</title>
        <authorList>
            <person name="Duplessis S."/>
            <person name="Cuomo C.A."/>
            <person name="Lin Y.-C."/>
            <person name="Aerts A."/>
            <person name="Tisserant E."/>
            <person name="Veneault-Fourrey C."/>
            <person name="Joly D.L."/>
            <person name="Hacquard S."/>
            <person name="Amselem J."/>
            <person name="Cantarel B.L."/>
            <person name="Chiu R."/>
            <person name="Coutinho P.M."/>
            <person name="Feau N."/>
            <person name="Field M."/>
            <person name="Frey P."/>
            <person name="Gelhaye E."/>
            <person name="Goldberg J."/>
            <person name="Grabherr M.G."/>
            <person name="Kodira C.D."/>
            <person name="Kohler A."/>
            <person name="Kuees U."/>
            <person name="Lindquist E.A."/>
            <person name="Lucas S.M."/>
            <person name="Mago R."/>
            <person name="Mauceli E."/>
            <person name="Morin E."/>
            <person name="Murat C."/>
            <person name="Pangilinan J.L."/>
            <person name="Park R."/>
            <person name="Pearson M."/>
            <person name="Quesneville H."/>
            <person name="Rouhier N."/>
            <person name="Sakthikumar S."/>
            <person name="Salamov A.A."/>
            <person name="Schmutz J."/>
            <person name="Selles B."/>
            <person name="Shapiro H."/>
            <person name="Tanguay P."/>
            <person name="Tuskan G.A."/>
            <person name="Henrissat B."/>
            <person name="Van de Peer Y."/>
            <person name="Rouze P."/>
            <person name="Ellis J.G."/>
            <person name="Dodds P.N."/>
            <person name="Schein J.E."/>
            <person name="Zhong S."/>
            <person name="Hamelin R.C."/>
            <person name="Grigoriev I.V."/>
            <person name="Szabo L.J."/>
            <person name="Martin F."/>
        </authorList>
    </citation>
    <scope>NUCLEOTIDE SEQUENCE [LARGE SCALE GENOMIC DNA]</scope>
    <source>
        <strain evidence="3">98AG31 / pathotype 3-4-7</strain>
    </source>
</reference>
<dbReference type="InParanoid" id="F4RJ92"/>
<dbReference type="RefSeq" id="XP_007409450.1">
    <property type="nucleotide sequence ID" value="XM_007409388.1"/>
</dbReference>
<dbReference type="EMBL" id="GL883104">
    <property type="protein sequence ID" value="EGG07543.1"/>
    <property type="molecule type" value="Genomic_DNA"/>
</dbReference>
<dbReference type="KEGG" id="mlr:MELLADRAFT_85633"/>
<evidence type="ECO:0000256" key="1">
    <source>
        <dbReference type="SAM" id="MobiDB-lite"/>
    </source>
</evidence>
<dbReference type="AlphaFoldDB" id="F4RJ92"/>
<gene>
    <name evidence="2" type="ORF">MELLADRAFT_85633</name>
</gene>
<protein>
    <submittedName>
        <fullName evidence="2">Uncharacterized protein</fullName>
    </submittedName>
</protein>
<dbReference type="STRING" id="747676.F4RJ92"/>
<dbReference type="GeneID" id="18933914"/>
<sequence length="404" mass="44875">MILDLSKIGSALDASTHSNYIYTLHFRPHGIVQVLVYTNRFGRFKYTQQWSWDPHVNDEVEKAHETIHDILSDSLEVIAQNTKHCQIKIRQEGEDKVGSNFVPISQSIGWLHQRILVGENSGSTAKKTKAHRRGLPWLLKRFNQVLLGIVLVIEGDKYNTKLRQAIASKAPAEEIASLKADQTKTALTQLVKDHKAKKAAMQLAIKAGKTGKAVEDAAASVTAPDDGKATALFLTVGTDGLFGVWHNTRTQVMADSVMIINMASILNSCRKATIASKPHVYGGRAWNRLDHHVFKILKKFLNEQGKFDENLSFKEMTDLFAIEFDSRTIAELFTLDLQSKIFTPGYSQTPSGGVAPEVMLKNEIHLAPCTQEFRDVWSVTEGAPQPVSKQGEVRRAGDEAGECD</sequence>
<feature type="region of interest" description="Disordered" evidence="1">
    <location>
        <begin position="381"/>
        <end position="404"/>
    </location>
</feature>
<dbReference type="HOGENOM" id="CLU_681651_0_0_1"/>
<accession>F4RJ92</accession>
<evidence type="ECO:0000313" key="2">
    <source>
        <dbReference type="EMBL" id="EGG07543.1"/>
    </source>
</evidence>
<proteinExistence type="predicted"/>
<dbReference type="VEuPathDB" id="FungiDB:MELLADRAFT_85633"/>
<evidence type="ECO:0000313" key="3">
    <source>
        <dbReference type="Proteomes" id="UP000001072"/>
    </source>
</evidence>